<dbReference type="PANTHER" id="PTHR33375:SF1">
    <property type="entry name" value="CHROMOSOME-PARTITIONING PROTEIN PARB-RELATED"/>
    <property type="match status" value="1"/>
</dbReference>
<protein>
    <submittedName>
        <fullName evidence="4">DNA methylase N-4/N-6</fullName>
    </submittedName>
</protein>
<dbReference type="SUPFAM" id="SSF53335">
    <property type="entry name" value="S-adenosyl-L-methionine-dependent methyltransferases"/>
    <property type="match status" value="2"/>
</dbReference>
<evidence type="ECO:0000256" key="2">
    <source>
        <dbReference type="ARBA" id="ARBA00022679"/>
    </source>
</evidence>
<proteinExistence type="predicted"/>
<dbReference type="InterPro" id="IPR003115">
    <property type="entry name" value="ParB_N"/>
</dbReference>
<evidence type="ECO:0000313" key="4">
    <source>
        <dbReference type="EMBL" id="CAB5214219.1"/>
    </source>
</evidence>
<keyword evidence="1 4" id="KW-0489">Methyltransferase</keyword>
<dbReference type="Gene3D" id="3.90.1530.10">
    <property type="entry name" value="Conserved hypothetical protein from pyrococcus furiosus pfu- 392566-001, ParB domain"/>
    <property type="match status" value="1"/>
</dbReference>
<dbReference type="CDD" id="cd16403">
    <property type="entry name" value="ParB_N_like_MT"/>
    <property type="match status" value="1"/>
</dbReference>
<dbReference type="GO" id="GO:0003677">
    <property type="term" value="F:DNA binding"/>
    <property type="evidence" value="ECO:0007669"/>
    <property type="project" value="InterPro"/>
</dbReference>
<dbReference type="InterPro" id="IPR050336">
    <property type="entry name" value="Chromosome_partition/occlusion"/>
</dbReference>
<gene>
    <name evidence="4" type="ORF">UFOVP195_37</name>
</gene>
<dbReference type="SMART" id="SM00470">
    <property type="entry name" value="ParB"/>
    <property type="match status" value="1"/>
</dbReference>
<dbReference type="GO" id="GO:0032259">
    <property type="term" value="P:methylation"/>
    <property type="evidence" value="ECO:0007669"/>
    <property type="project" value="UniProtKB-KW"/>
</dbReference>
<dbReference type="Pfam" id="PF01555">
    <property type="entry name" value="N6_N4_Mtase"/>
    <property type="match status" value="1"/>
</dbReference>
<dbReference type="InterPro" id="IPR001091">
    <property type="entry name" value="RM_Methyltransferase"/>
</dbReference>
<dbReference type="Gene3D" id="3.40.50.150">
    <property type="entry name" value="Vaccinia Virus protein VP39"/>
    <property type="match status" value="2"/>
</dbReference>
<accession>A0A6J7WJP8</accession>
<keyword evidence="2" id="KW-0808">Transferase</keyword>
<dbReference type="SUPFAM" id="SSF110849">
    <property type="entry name" value="ParB/Sulfiredoxin"/>
    <property type="match status" value="1"/>
</dbReference>
<dbReference type="InterPro" id="IPR029063">
    <property type="entry name" value="SAM-dependent_MTases_sf"/>
</dbReference>
<dbReference type="GO" id="GO:0045881">
    <property type="term" value="P:positive regulation of sporulation resulting in formation of a cellular spore"/>
    <property type="evidence" value="ECO:0007669"/>
    <property type="project" value="TreeGrafter"/>
</dbReference>
<dbReference type="GO" id="GO:0008170">
    <property type="term" value="F:N-methyltransferase activity"/>
    <property type="evidence" value="ECO:0007669"/>
    <property type="project" value="InterPro"/>
</dbReference>
<dbReference type="InterPro" id="IPR036086">
    <property type="entry name" value="ParB/Sulfiredoxin_sf"/>
</dbReference>
<name>A0A6J7WJP8_9CAUD</name>
<reference evidence="4" key="1">
    <citation type="submission" date="2020-05" db="EMBL/GenBank/DDBJ databases">
        <authorList>
            <person name="Chiriac C."/>
            <person name="Salcher M."/>
            <person name="Ghai R."/>
            <person name="Kavagutti S V."/>
        </authorList>
    </citation>
    <scope>NUCLEOTIDE SEQUENCE</scope>
</reference>
<feature type="domain" description="ParB-like N-terminal" evidence="3">
    <location>
        <begin position="4"/>
        <end position="89"/>
    </location>
</feature>
<dbReference type="GO" id="GO:0007059">
    <property type="term" value="P:chromosome segregation"/>
    <property type="evidence" value="ECO:0007669"/>
    <property type="project" value="TreeGrafter"/>
</dbReference>
<sequence length="472" mass="51606">MRIEQRPVAGLIPYVNNSRKHSDEQVAQIAASIKEFGWTNPILVDGANGIIAGHGRLMAARKLGMEAVPVIELAHLSEPQRKALIIADNKLAMNAEWDNDLLMLELGELLEGGFDLDLLGFGKDELDALLSPVDEENEEKNVKGKLADKFLISPFSVLNAREGWWQDRKRSWLALGIKSEEGRGGGLMMQNQDGLHSIMKTGKSKANAAPGGSNMVASYKNGEREVGLVSESGTSIFDPVLCELAYVWFSPVGGLVLDPFAGGSVRGVVASKLGRQYIGHELRQEQVNANREQASKICADDVAPPAWVCGDSRTIDRTCSDVRADFVFSCPPYADLEVYSDDPNDLSTLLYQEFKVAYFEIIKKTCSLLKNDCFACFVVGEVRDKKGNYIDFVGDTVQAFREAGLEYYNEAILVTAVGSLPIRAGKQFSASRKLGKTHQNILIFVKGDGKKAAKACGDVEIDFDLLESVSNS</sequence>
<dbReference type="Pfam" id="PF02195">
    <property type="entry name" value="ParB_N"/>
    <property type="match status" value="1"/>
</dbReference>
<dbReference type="EMBL" id="LR798241">
    <property type="protein sequence ID" value="CAB5214219.1"/>
    <property type="molecule type" value="Genomic_DNA"/>
</dbReference>
<organism evidence="4">
    <name type="scientific">uncultured Caudovirales phage</name>
    <dbReference type="NCBI Taxonomy" id="2100421"/>
    <lineage>
        <taxon>Viruses</taxon>
        <taxon>Duplodnaviria</taxon>
        <taxon>Heunggongvirae</taxon>
        <taxon>Uroviricota</taxon>
        <taxon>Caudoviricetes</taxon>
        <taxon>Peduoviridae</taxon>
        <taxon>Maltschvirus</taxon>
        <taxon>Maltschvirus maltsch</taxon>
    </lineage>
</organism>
<dbReference type="InterPro" id="IPR002941">
    <property type="entry name" value="DNA_methylase_N4/N6"/>
</dbReference>
<dbReference type="PANTHER" id="PTHR33375">
    <property type="entry name" value="CHROMOSOME-PARTITIONING PROTEIN PARB-RELATED"/>
    <property type="match status" value="1"/>
</dbReference>
<evidence type="ECO:0000256" key="1">
    <source>
        <dbReference type="ARBA" id="ARBA00022603"/>
    </source>
</evidence>
<dbReference type="PRINTS" id="PR00508">
    <property type="entry name" value="S21N4MTFRASE"/>
</dbReference>
<evidence type="ECO:0000259" key="3">
    <source>
        <dbReference type="SMART" id="SM00470"/>
    </source>
</evidence>